<comment type="caution">
    <text evidence="4">The sequence shown here is derived from an EMBL/GenBank/DDBJ whole genome shotgun (WGS) entry which is preliminary data.</text>
</comment>
<sequence>MKKSKKFLKDLFIVFIFMFIGAGIDSVVSPKKSIFTLIFFAIGIIVAMYWPVISPKGLIDKSSDKKIKEIQKQQAELEKKLTVEQLKPFELDKLIQEKEKKLQDLSDNLSKEQEKLDTIISETKSAKEKELKKYDEQISKLNRKKEKIEIIINSKQDVLKEITSELDNYGEKVSLKKSIENDKKELSKLHQQIDDLKKQVISYDDQINIESYGLYTPHYSFTSSPEYKEKLDNIRALQRSMIKNNKAGLITHQMLFNNSVAEGKKMQRENIKQLIRTFNVECEAAINKATISNMSRIEQRIKKSFETLNKLNERNLIVLSKRYLNLKLDELHLSFEYAQKKEEEKEILREEREKEKEERKVQAEIAKQRKAVEQERKKQAEHYKQAEALLKEKMQNVDENDEKFKSLQAEVAKLKEQLAELDKKETSLDYRENHSTAGYVYIISNIGAFGKNVFKIGVTRRLDPLARIKELSSASVPFKFDVHALIFSDDAYKLESNLHNYFDKYRVNKVNNRKEFFGITIHQVKDALDKYYNRTFDFHEIPEAEEYRKSLELMEQEK</sequence>
<accession>A0AAW6Q0E7</accession>
<keyword evidence="2" id="KW-0472">Membrane</keyword>
<feature type="transmembrane region" description="Helical" evidence="2">
    <location>
        <begin position="7"/>
        <end position="28"/>
    </location>
</feature>
<dbReference type="RefSeq" id="WP_276469732.1">
    <property type="nucleotide sequence ID" value="NZ_JARKHV010000002.1"/>
</dbReference>
<evidence type="ECO:0000259" key="3">
    <source>
        <dbReference type="SMART" id="SM00974"/>
    </source>
</evidence>
<dbReference type="EMBL" id="JARKHV010000002">
    <property type="protein sequence ID" value="MDF4185924.1"/>
    <property type="molecule type" value="Genomic_DNA"/>
</dbReference>
<evidence type="ECO:0000313" key="5">
    <source>
        <dbReference type="Proteomes" id="UP001213566"/>
    </source>
</evidence>
<feature type="coiled-coil region" evidence="1">
    <location>
        <begin position="294"/>
        <end position="424"/>
    </location>
</feature>
<dbReference type="InterPro" id="IPR025280">
    <property type="entry name" value="SNIPE"/>
</dbReference>
<dbReference type="Pfam" id="PF10544">
    <property type="entry name" value="T5orf172"/>
    <property type="match status" value="1"/>
</dbReference>
<dbReference type="AlphaFoldDB" id="A0AAW6Q0E7"/>
<evidence type="ECO:0000313" key="4">
    <source>
        <dbReference type="EMBL" id="MDF4185924.1"/>
    </source>
</evidence>
<organism evidence="4 5">
    <name type="scientific">Ligilactobacillus salivarius</name>
    <dbReference type="NCBI Taxonomy" id="1624"/>
    <lineage>
        <taxon>Bacteria</taxon>
        <taxon>Bacillati</taxon>
        <taxon>Bacillota</taxon>
        <taxon>Bacilli</taxon>
        <taxon>Lactobacillales</taxon>
        <taxon>Lactobacillaceae</taxon>
        <taxon>Ligilactobacillus</taxon>
    </lineage>
</organism>
<feature type="coiled-coil region" evidence="1">
    <location>
        <begin position="67"/>
        <end position="206"/>
    </location>
</feature>
<gene>
    <name evidence="4" type="ORF">PV940_02610</name>
</gene>
<keyword evidence="1" id="KW-0175">Coiled coil</keyword>
<proteinExistence type="predicted"/>
<evidence type="ECO:0000256" key="2">
    <source>
        <dbReference type="SAM" id="Phobius"/>
    </source>
</evidence>
<reference evidence="4" key="1">
    <citation type="submission" date="2023-02" db="EMBL/GenBank/DDBJ databases">
        <title>Draft Whole-Genome Sequences of competitive exclusion Lactobacillus salivarius strains for Poultry.</title>
        <authorList>
            <person name="Ma L.M."/>
            <person name="Lopez-Guerra N."/>
            <person name="Zhang G."/>
        </authorList>
    </citation>
    <scope>NUCLEOTIDE SEQUENCE</scope>
    <source>
        <strain evidence="4">Salm-9</strain>
    </source>
</reference>
<dbReference type="InterPro" id="IPR018306">
    <property type="entry name" value="Phage_T5_Orf172_DNA-bd"/>
</dbReference>
<name>A0AAW6Q0E7_9LACO</name>
<evidence type="ECO:0000256" key="1">
    <source>
        <dbReference type="SAM" id="Coils"/>
    </source>
</evidence>
<dbReference type="SMART" id="SM00974">
    <property type="entry name" value="T5orf172"/>
    <property type="match status" value="1"/>
</dbReference>
<keyword evidence="2" id="KW-1133">Transmembrane helix</keyword>
<feature type="transmembrane region" description="Helical" evidence="2">
    <location>
        <begin position="34"/>
        <end position="53"/>
    </location>
</feature>
<protein>
    <submittedName>
        <fullName evidence="4">DUF4041 domain-containing protein</fullName>
    </submittedName>
</protein>
<dbReference type="Pfam" id="PF13250">
    <property type="entry name" value="SNIPE"/>
    <property type="match status" value="1"/>
</dbReference>
<keyword evidence="2" id="KW-0812">Transmembrane</keyword>
<dbReference type="Proteomes" id="UP001213566">
    <property type="component" value="Unassembled WGS sequence"/>
</dbReference>
<feature type="domain" description="Bacteriophage T5 Orf172 DNA-binding" evidence="3">
    <location>
        <begin position="448"/>
        <end position="531"/>
    </location>
</feature>